<dbReference type="Proteomes" id="UP000308730">
    <property type="component" value="Unassembled WGS sequence"/>
</dbReference>
<evidence type="ECO:0008006" key="3">
    <source>
        <dbReference type="Google" id="ProtNLM"/>
    </source>
</evidence>
<organism evidence="1 2">
    <name type="scientific">Antrodiella citrinella</name>
    <dbReference type="NCBI Taxonomy" id="2447956"/>
    <lineage>
        <taxon>Eukaryota</taxon>
        <taxon>Fungi</taxon>
        <taxon>Dikarya</taxon>
        <taxon>Basidiomycota</taxon>
        <taxon>Agaricomycotina</taxon>
        <taxon>Agaricomycetes</taxon>
        <taxon>Polyporales</taxon>
        <taxon>Steccherinaceae</taxon>
        <taxon>Antrodiella</taxon>
    </lineage>
</organism>
<sequence>MASQARDDLELIFVPEDWIGQQKRFPSPKSTVPNYIHDARKNILAIPLVLAECLLPPDNLPVSQLLDLPLPPSSSALIFTDIAEWYSKDPPFLSPPTDLCHILKGQPVPPLAFLENLKTGFGQAWFDGNQFIVDPRFNESTSSERLPLWVLQFRLDIGRVRKIKGEWRTGLKWLTNLLGCPHIAHVEDVVQWAAMSADEGVPFSNELVHAVETFKAIGWNTRIQGVGPMQVEHLQSPRLAQLLGDNWIGASVMEAVLGGLLGRLERLPSHAKSVVIGTVGLFDAIMLSAKQDYGKNTNTNLPTVMLEYETRIKSSAAIAQLFLPVFVNENHWIACEIDFKSSTIAYGEHKFLILLRTRIADNLG</sequence>
<comment type="caution">
    <text evidence="1">The sequence shown here is derived from an EMBL/GenBank/DDBJ whole genome shotgun (WGS) entry which is preliminary data.</text>
</comment>
<gene>
    <name evidence="1" type="ORF">EUX98_g8319</name>
</gene>
<dbReference type="EMBL" id="SGPM01000436">
    <property type="protein sequence ID" value="THH21627.1"/>
    <property type="molecule type" value="Genomic_DNA"/>
</dbReference>
<reference evidence="1 2" key="1">
    <citation type="submission" date="2019-02" db="EMBL/GenBank/DDBJ databases">
        <title>Genome sequencing of the rare red list fungi Antrodiella citrinella (Flaviporus citrinellus).</title>
        <authorList>
            <person name="Buettner E."/>
            <person name="Kellner H."/>
        </authorList>
    </citation>
    <scope>NUCLEOTIDE SEQUENCE [LARGE SCALE GENOMIC DNA]</scope>
    <source>
        <strain evidence="1 2">DSM 108506</strain>
    </source>
</reference>
<evidence type="ECO:0000313" key="2">
    <source>
        <dbReference type="Proteomes" id="UP000308730"/>
    </source>
</evidence>
<proteinExistence type="predicted"/>
<protein>
    <recommendedName>
        <fullName evidence="3">Ubiquitin-like protease family profile domain-containing protein</fullName>
    </recommendedName>
</protein>
<evidence type="ECO:0000313" key="1">
    <source>
        <dbReference type="EMBL" id="THH21627.1"/>
    </source>
</evidence>
<keyword evidence="2" id="KW-1185">Reference proteome</keyword>
<accession>A0A4S4MA10</accession>
<dbReference type="OrthoDB" id="3258419at2759"/>
<dbReference type="AlphaFoldDB" id="A0A4S4MA10"/>
<name>A0A4S4MA10_9APHY</name>